<protein>
    <submittedName>
        <fullName evidence="1">Uncharacterized protein</fullName>
    </submittedName>
</protein>
<proteinExistence type="predicted"/>
<sequence length="77" mass="8828">MMERETLGLLIAFSLLGLMIAVFAWARSSEKKTWNNGICPDCFSIWQIFDVDSQGGRGYKCVCPRHIWISYAVDKRP</sequence>
<comment type="caution">
    <text evidence="1">The sequence shown here is derived from an EMBL/GenBank/DDBJ whole genome shotgun (WGS) entry which is preliminary data.</text>
</comment>
<name>A0A0F9IWD8_9ZZZZ</name>
<dbReference type="AlphaFoldDB" id="A0A0F9IWD8"/>
<gene>
    <name evidence="1" type="ORF">LCGC14_1605920</name>
</gene>
<reference evidence="1" key="1">
    <citation type="journal article" date="2015" name="Nature">
        <title>Complex archaea that bridge the gap between prokaryotes and eukaryotes.</title>
        <authorList>
            <person name="Spang A."/>
            <person name="Saw J.H."/>
            <person name="Jorgensen S.L."/>
            <person name="Zaremba-Niedzwiedzka K."/>
            <person name="Martijn J."/>
            <person name="Lind A.E."/>
            <person name="van Eijk R."/>
            <person name="Schleper C."/>
            <person name="Guy L."/>
            <person name="Ettema T.J."/>
        </authorList>
    </citation>
    <scope>NUCLEOTIDE SEQUENCE</scope>
</reference>
<organism evidence="1">
    <name type="scientific">marine sediment metagenome</name>
    <dbReference type="NCBI Taxonomy" id="412755"/>
    <lineage>
        <taxon>unclassified sequences</taxon>
        <taxon>metagenomes</taxon>
        <taxon>ecological metagenomes</taxon>
    </lineage>
</organism>
<evidence type="ECO:0000313" key="1">
    <source>
        <dbReference type="EMBL" id="KKM24359.1"/>
    </source>
</evidence>
<accession>A0A0F9IWD8</accession>
<dbReference type="EMBL" id="LAZR01012941">
    <property type="protein sequence ID" value="KKM24359.1"/>
    <property type="molecule type" value="Genomic_DNA"/>
</dbReference>